<keyword evidence="10" id="KW-1185">Reference proteome</keyword>
<protein>
    <submittedName>
        <fullName evidence="9">Uncharacterized protein</fullName>
    </submittedName>
</protein>
<evidence type="ECO:0000313" key="9">
    <source>
        <dbReference type="EMBL" id="KAF2894309.1"/>
    </source>
</evidence>
<evidence type="ECO:0000313" key="10">
    <source>
        <dbReference type="Proteomes" id="UP000801492"/>
    </source>
</evidence>
<dbReference type="EMBL" id="VTPC01007143">
    <property type="protein sequence ID" value="KAF2894309.1"/>
    <property type="molecule type" value="Genomic_DNA"/>
</dbReference>
<keyword evidence="7" id="KW-0675">Receptor</keyword>
<dbReference type="AlphaFoldDB" id="A0A8K0CVF9"/>
<name>A0A8K0CVF9_IGNLU</name>
<dbReference type="Proteomes" id="UP000801492">
    <property type="component" value="Unassembled WGS sequence"/>
</dbReference>
<evidence type="ECO:0000256" key="8">
    <source>
        <dbReference type="ARBA" id="ARBA00023224"/>
    </source>
</evidence>
<evidence type="ECO:0000256" key="7">
    <source>
        <dbReference type="ARBA" id="ARBA00023170"/>
    </source>
</evidence>
<dbReference type="InterPro" id="IPR004117">
    <property type="entry name" value="7tm6_olfct_rcpt"/>
</dbReference>
<dbReference type="OrthoDB" id="6614360at2759"/>
<keyword evidence="3" id="KW-0812">Transmembrane</keyword>
<keyword evidence="4" id="KW-0552">Olfaction</keyword>
<feature type="non-terminal residue" evidence="9">
    <location>
        <position position="1"/>
    </location>
</feature>
<accession>A0A8K0CVF9</accession>
<dbReference type="GO" id="GO:0007165">
    <property type="term" value="P:signal transduction"/>
    <property type="evidence" value="ECO:0007669"/>
    <property type="project" value="UniProtKB-KW"/>
</dbReference>
<proteinExistence type="predicted"/>
<dbReference type="GO" id="GO:0004984">
    <property type="term" value="F:olfactory receptor activity"/>
    <property type="evidence" value="ECO:0007669"/>
    <property type="project" value="InterPro"/>
</dbReference>
<keyword evidence="6" id="KW-0472">Membrane</keyword>
<keyword evidence="2" id="KW-0716">Sensory transduction</keyword>
<gene>
    <name evidence="9" type="ORF">ILUMI_11864</name>
</gene>
<evidence type="ECO:0000256" key="3">
    <source>
        <dbReference type="ARBA" id="ARBA00022692"/>
    </source>
</evidence>
<reference evidence="9" key="1">
    <citation type="submission" date="2019-08" db="EMBL/GenBank/DDBJ databases">
        <title>The genome of the North American firefly Photinus pyralis.</title>
        <authorList>
            <consortium name="Photinus pyralis genome working group"/>
            <person name="Fallon T.R."/>
            <person name="Sander Lower S.E."/>
            <person name="Weng J.-K."/>
        </authorList>
    </citation>
    <scope>NUCLEOTIDE SEQUENCE</scope>
    <source>
        <strain evidence="9">TRF0915ILg1</strain>
        <tissue evidence="9">Whole body</tissue>
    </source>
</reference>
<evidence type="ECO:0000256" key="2">
    <source>
        <dbReference type="ARBA" id="ARBA00022606"/>
    </source>
</evidence>
<evidence type="ECO:0000256" key="6">
    <source>
        <dbReference type="ARBA" id="ARBA00023136"/>
    </source>
</evidence>
<dbReference type="GO" id="GO:0005549">
    <property type="term" value="F:odorant binding"/>
    <property type="evidence" value="ECO:0007669"/>
    <property type="project" value="InterPro"/>
</dbReference>
<evidence type="ECO:0000256" key="1">
    <source>
        <dbReference type="ARBA" id="ARBA00004141"/>
    </source>
</evidence>
<comment type="subcellular location">
    <subcellularLocation>
        <location evidence="1">Membrane</location>
        <topology evidence="1">Multi-pass membrane protein</topology>
    </subcellularLocation>
</comment>
<dbReference type="GO" id="GO:0016020">
    <property type="term" value="C:membrane"/>
    <property type="evidence" value="ECO:0007669"/>
    <property type="project" value="UniProtKB-SubCell"/>
</dbReference>
<comment type="caution">
    <text evidence="9">The sequence shown here is derived from an EMBL/GenBank/DDBJ whole genome shotgun (WGS) entry which is preliminary data.</text>
</comment>
<evidence type="ECO:0000256" key="4">
    <source>
        <dbReference type="ARBA" id="ARBA00022725"/>
    </source>
</evidence>
<sequence length="124" mass="14129">MASKPLIKESLVLLDFCGLNPRNQNTRTHLQVALTILSLFHLTVELALQLFFNWTDLESVDGITELGMIYQNESISQAVYNSDWWIKTQPEVRRACSLVIQRANKIEKLTAGGMFVLNLESFTK</sequence>
<dbReference type="Pfam" id="PF02949">
    <property type="entry name" value="7tm_6"/>
    <property type="match status" value="1"/>
</dbReference>
<organism evidence="9 10">
    <name type="scientific">Ignelater luminosus</name>
    <name type="common">Cucubano</name>
    <name type="synonym">Pyrophorus luminosus</name>
    <dbReference type="NCBI Taxonomy" id="2038154"/>
    <lineage>
        <taxon>Eukaryota</taxon>
        <taxon>Metazoa</taxon>
        <taxon>Ecdysozoa</taxon>
        <taxon>Arthropoda</taxon>
        <taxon>Hexapoda</taxon>
        <taxon>Insecta</taxon>
        <taxon>Pterygota</taxon>
        <taxon>Neoptera</taxon>
        <taxon>Endopterygota</taxon>
        <taxon>Coleoptera</taxon>
        <taxon>Polyphaga</taxon>
        <taxon>Elateriformia</taxon>
        <taxon>Elateroidea</taxon>
        <taxon>Elateridae</taxon>
        <taxon>Agrypninae</taxon>
        <taxon>Pyrophorini</taxon>
        <taxon>Ignelater</taxon>
    </lineage>
</organism>
<evidence type="ECO:0000256" key="5">
    <source>
        <dbReference type="ARBA" id="ARBA00022989"/>
    </source>
</evidence>
<keyword evidence="8" id="KW-0807">Transducer</keyword>
<keyword evidence="5" id="KW-1133">Transmembrane helix</keyword>